<dbReference type="eggNOG" id="ENOG502ZJAZ">
    <property type="taxonomic scope" value="Bacteria"/>
</dbReference>
<feature type="coiled-coil region" evidence="1">
    <location>
        <begin position="37"/>
        <end position="71"/>
    </location>
</feature>
<sequence>MRTGTAVLVLAVALLAAGLGGGALWSYTALTQREIRLAELSLEVTRLRAALALLEEERQSLEDRLGPLELERDAAREALAQQRKIMEETMVPREIGGHADFPIHRGMAQAGDTLASFAAREETSVSVLKALNPWVDESKPFAAYQTLWLPRRP</sequence>
<dbReference type="AlphaFoldDB" id="H6SR19"/>
<accession>H6SR19</accession>
<dbReference type="RefSeq" id="WP_014416369.1">
    <property type="nucleotide sequence ID" value="NC_017059.1"/>
</dbReference>
<dbReference type="KEGG" id="rpm:RSPPHO_03115"/>
<protein>
    <recommendedName>
        <fullName evidence="4">LysM domain-containing protein</fullName>
    </recommendedName>
</protein>
<dbReference type="CDD" id="cd00118">
    <property type="entry name" value="LysM"/>
    <property type="match status" value="1"/>
</dbReference>
<name>H6SR19_PARPM</name>
<evidence type="ECO:0000256" key="1">
    <source>
        <dbReference type="SAM" id="Coils"/>
    </source>
</evidence>
<dbReference type="InterPro" id="IPR018392">
    <property type="entry name" value="LysM"/>
</dbReference>
<keyword evidence="1" id="KW-0175">Coiled coil</keyword>
<evidence type="ECO:0000313" key="3">
    <source>
        <dbReference type="Proteomes" id="UP000033220"/>
    </source>
</evidence>
<dbReference type="PATRIC" id="fig|1150469.3.peg.3512"/>
<dbReference type="EMBL" id="HE663493">
    <property type="protein sequence ID" value="CCG09741.1"/>
    <property type="molecule type" value="Genomic_DNA"/>
</dbReference>
<dbReference type="Proteomes" id="UP000033220">
    <property type="component" value="Chromosome DSM 122"/>
</dbReference>
<organism evidence="2 3">
    <name type="scientific">Pararhodospirillum photometricum DSM 122</name>
    <dbReference type="NCBI Taxonomy" id="1150469"/>
    <lineage>
        <taxon>Bacteria</taxon>
        <taxon>Pseudomonadati</taxon>
        <taxon>Pseudomonadota</taxon>
        <taxon>Alphaproteobacteria</taxon>
        <taxon>Rhodospirillales</taxon>
        <taxon>Rhodospirillaceae</taxon>
        <taxon>Pararhodospirillum</taxon>
    </lineage>
</organism>
<reference evidence="2 3" key="1">
    <citation type="submission" date="2012-02" db="EMBL/GenBank/DDBJ databases">
        <title>Shotgun genome sequence of Phaeospirillum photometricum DSM 122.</title>
        <authorList>
            <person name="Duquesne K."/>
            <person name="Sturgis J."/>
        </authorList>
    </citation>
    <scope>NUCLEOTIDE SEQUENCE [LARGE SCALE GENOMIC DNA]</scope>
    <source>
        <strain evidence="3">DSM122</strain>
    </source>
</reference>
<gene>
    <name evidence="2" type="ORF">RSPPHO_03115</name>
</gene>
<dbReference type="HOGENOM" id="CLU_1711861_0_0_5"/>
<proteinExistence type="predicted"/>
<evidence type="ECO:0008006" key="4">
    <source>
        <dbReference type="Google" id="ProtNLM"/>
    </source>
</evidence>
<keyword evidence="3" id="KW-1185">Reference proteome</keyword>
<evidence type="ECO:0000313" key="2">
    <source>
        <dbReference type="EMBL" id="CCG09741.1"/>
    </source>
</evidence>
<dbReference type="OrthoDB" id="7366626at2"/>